<dbReference type="STRING" id="12957.A0A158P1C3"/>
<dbReference type="Pfam" id="PF01176">
    <property type="entry name" value="eIF-1a"/>
    <property type="match status" value="1"/>
</dbReference>
<evidence type="ECO:0000256" key="2">
    <source>
        <dbReference type="ARBA" id="ARBA00020989"/>
    </source>
</evidence>
<keyword evidence="3" id="KW-0694">RNA-binding</keyword>
<evidence type="ECO:0000313" key="8">
    <source>
        <dbReference type="EnsemblMetazoa" id="XP_012063581.1"/>
    </source>
</evidence>
<dbReference type="InterPro" id="IPR006196">
    <property type="entry name" value="RNA-binding_domain_S1_IF1"/>
</dbReference>
<dbReference type="Gene3D" id="2.40.50.140">
    <property type="entry name" value="Nucleic acid-binding proteins"/>
    <property type="match status" value="1"/>
</dbReference>
<organism evidence="8 9">
    <name type="scientific">Atta cephalotes</name>
    <name type="common">Leafcutter ant</name>
    <dbReference type="NCBI Taxonomy" id="12957"/>
    <lineage>
        <taxon>Eukaryota</taxon>
        <taxon>Metazoa</taxon>
        <taxon>Ecdysozoa</taxon>
        <taxon>Arthropoda</taxon>
        <taxon>Hexapoda</taxon>
        <taxon>Insecta</taxon>
        <taxon>Pterygota</taxon>
        <taxon>Neoptera</taxon>
        <taxon>Endopterygota</taxon>
        <taxon>Hymenoptera</taxon>
        <taxon>Apocrita</taxon>
        <taxon>Aculeata</taxon>
        <taxon>Formicoidea</taxon>
        <taxon>Formicidae</taxon>
        <taxon>Myrmicinae</taxon>
        <taxon>Atta</taxon>
    </lineage>
</organism>
<evidence type="ECO:0000313" key="9">
    <source>
        <dbReference type="Proteomes" id="UP000005205"/>
    </source>
</evidence>
<dbReference type="EnsemblMetazoa" id="XM_012208191.1">
    <property type="protein sequence ID" value="XP_012063581.1"/>
    <property type="gene ID" value="LOC105626897"/>
</dbReference>
<comment type="similarity">
    <text evidence="1">Belongs to the EIF1AD family.</text>
</comment>
<dbReference type="SMART" id="SM00652">
    <property type="entry name" value="eIF1a"/>
    <property type="match status" value="1"/>
</dbReference>
<feature type="region of interest" description="Disordered" evidence="6">
    <location>
        <begin position="137"/>
        <end position="157"/>
    </location>
</feature>
<dbReference type="InterPro" id="IPR012340">
    <property type="entry name" value="NA-bd_OB-fold"/>
</dbReference>
<sequence>MSSITTKRKYVFQELDDMSLPTDSQSIVRIVQARGHNLHEIITPAGEQYIVSMPTKFRQNIWVKRGDYIVIEPIVEGKKVKGEIVKILTKDHIKWYREQNCWPPEFDEDPQRNGCLIATNYTTCDDEELFVNTNRCAPNQTIDDSESDTDSSESDSR</sequence>
<feature type="domain" description="S1-like" evidence="7">
    <location>
        <begin position="6"/>
        <end position="89"/>
    </location>
</feature>
<dbReference type="GO" id="GO:0003723">
    <property type="term" value="F:RNA binding"/>
    <property type="evidence" value="ECO:0007669"/>
    <property type="project" value="UniProtKB-KW"/>
</dbReference>
<evidence type="ECO:0000256" key="1">
    <source>
        <dbReference type="ARBA" id="ARBA00007340"/>
    </source>
</evidence>
<dbReference type="InterPro" id="IPR039294">
    <property type="entry name" value="EIF1AD"/>
</dbReference>
<keyword evidence="5" id="KW-0648">Protein biosynthesis</keyword>
<evidence type="ECO:0000256" key="4">
    <source>
        <dbReference type="ARBA" id="ARBA00031998"/>
    </source>
</evidence>
<dbReference type="GO" id="GO:0005634">
    <property type="term" value="C:nucleus"/>
    <property type="evidence" value="ECO:0007669"/>
    <property type="project" value="TreeGrafter"/>
</dbReference>
<keyword evidence="9" id="KW-1185">Reference proteome</keyword>
<dbReference type="EMBL" id="ADTU01001055">
    <property type="status" value="NOT_ANNOTATED_CDS"/>
    <property type="molecule type" value="Genomic_DNA"/>
</dbReference>
<dbReference type="InterPro" id="IPR001253">
    <property type="entry name" value="TIF_eIF-1A"/>
</dbReference>
<keyword evidence="5" id="KW-0396">Initiation factor</keyword>
<dbReference type="SUPFAM" id="SSF50249">
    <property type="entry name" value="Nucleic acid-binding proteins"/>
    <property type="match status" value="1"/>
</dbReference>
<evidence type="ECO:0000259" key="7">
    <source>
        <dbReference type="PROSITE" id="PS50832"/>
    </source>
</evidence>
<evidence type="ECO:0000256" key="6">
    <source>
        <dbReference type="SAM" id="MobiDB-lite"/>
    </source>
</evidence>
<dbReference type="Proteomes" id="UP000005205">
    <property type="component" value="Unassembled WGS sequence"/>
</dbReference>
<dbReference type="FunCoup" id="A0A158P1C3">
    <property type="interactions" value="1900"/>
</dbReference>
<dbReference type="PROSITE" id="PS50832">
    <property type="entry name" value="S1_IF1_TYPE"/>
    <property type="match status" value="1"/>
</dbReference>
<evidence type="ECO:0000256" key="5">
    <source>
        <dbReference type="PROSITE-ProRule" id="PRU00181"/>
    </source>
</evidence>
<evidence type="ECO:0000256" key="3">
    <source>
        <dbReference type="ARBA" id="ARBA00022884"/>
    </source>
</evidence>
<feature type="compositionally biased region" description="Acidic residues" evidence="6">
    <location>
        <begin position="143"/>
        <end position="157"/>
    </location>
</feature>
<name>A0A158P1C3_ATTCE</name>
<dbReference type="InParanoid" id="A0A158P1C3"/>
<protein>
    <recommendedName>
        <fullName evidence="2">Probable RNA-binding protein EIF1AD</fullName>
    </recommendedName>
    <alternativeName>
        <fullName evidence="4">Eukaryotic translation initiation factor 1A domain-containing protein</fullName>
    </alternativeName>
</protein>
<reference evidence="8" key="2">
    <citation type="submission" date="2016-04" db="UniProtKB">
        <authorList>
            <consortium name="EnsemblMetazoa"/>
        </authorList>
    </citation>
    <scope>IDENTIFICATION</scope>
</reference>
<dbReference type="PANTHER" id="PTHR21641:SF0">
    <property type="entry name" value="RNA-BINDING PROTEIN EIF1AD-RELATED"/>
    <property type="match status" value="1"/>
</dbReference>
<dbReference type="eggNOG" id="KOG2925">
    <property type="taxonomic scope" value="Eukaryota"/>
</dbReference>
<accession>A0A158P1C3</accession>
<dbReference type="OrthoDB" id="1738325at2759"/>
<proteinExistence type="inferred from homology"/>
<dbReference type="GO" id="GO:0003743">
    <property type="term" value="F:translation initiation factor activity"/>
    <property type="evidence" value="ECO:0007669"/>
    <property type="project" value="UniProtKB-UniRule"/>
</dbReference>
<reference evidence="9" key="1">
    <citation type="journal article" date="2011" name="PLoS Genet.">
        <title>The genome sequence of the leaf-cutter ant Atta cephalotes reveals insights into its obligate symbiotic lifestyle.</title>
        <authorList>
            <person name="Suen G."/>
            <person name="Teiling C."/>
            <person name="Li L."/>
            <person name="Holt C."/>
            <person name="Abouheif E."/>
            <person name="Bornberg-Bauer E."/>
            <person name="Bouffard P."/>
            <person name="Caldera E.J."/>
            <person name="Cash E."/>
            <person name="Cavanaugh A."/>
            <person name="Denas O."/>
            <person name="Elhaik E."/>
            <person name="Fave M.J."/>
            <person name="Gadau J."/>
            <person name="Gibson J.D."/>
            <person name="Graur D."/>
            <person name="Grubbs K.J."/>
            <person name="Hagen D.E."/>
            <person name="Harkins T.T."/>
            <person name="Helmkampf M."/>
            <person name="Hu H."/>
            <person name="Johnson B.R."/>
            <person name="Kim J."/>
            <person name="Marsh S.E."/>
            <person name="Moeller J.A."/>
            <person name="Munoz-Torres M.C."/>
            <person name="Murphy M.C."/>
            <person name="Naughton M.C."/>
            <person name="Nigam S."/>
            <person name="Overson R."/>
            <person name="Rajakumar R."/>
            <person name="Reese J.T."/>
            <person name="Scott J.J."/>
            <person name="Smith C.R."/>
            <person name="Tao S."/>
            <person name="Tsutsui N.D."/>
            <person name="Viljakainen L."/>
            <person name="Wissler L."/>
            <person name="Yandell M.D."/>
            <person name="Zimmer F."/>
            <person name="Taylor J."/>
            <person name="Slater S.C."/>
            <person name="Clifton S.W."/>
            <person name="Warren W.C."/>
            <person name="Elsik C.G."/>
            <person name="Smith C.D."/>
            <person name="Weinstock G.M."/>
            <person name="Gerardo N.M."/>
            <person name="Currie C.R."/>
        </authorList>
    </citation>
    <scope>NUCLEOTIDE SEQUENCE [LARGE SCALE GENOMIC DNA]</scope>
</reference>
<gene>
    <name evidence="8" type="primary">105626897</name>
</gene>
<dbReference type="KEGG" id="acep:105626897"/>
<dbReference type="AlphaFoldDB" id="A0A158P1C3"/>
<dbReference type="PANTHER" id="PTHR21641">
    <property type="entry name" value="TRANSLATION INITIATION FACTOR-RELATED"/>
    <property type="match status" value="1"/>
</dbReference>